<organism evidence="1 2">
    <name type="scientific">Irpex rosettiformis</name>
    <dbReference type="NCBI Taxonomy" id="378272"/>
    <lineage>
        <taxon>Eukaryota</taxon>
        <taxon>Fungi</taxon>
        <taxon>Dikarya</taxon>
        <taxon>Basidiomycota</taxon>
        <taxon>Agaricomycotina</taxon>
        <taxon>Agaricomycetes</taxon>
        <taxon>Polyporales</taxon>
        <taxon>Irpicaceae</taxon>
        <taxon>Irpex</taxon>
    </lineage>
</organism>
<keyword evidence="2" id="KW-1185">Reference proteome</keyword>
<gene>
    <name evidence="1" type="ORF">BDY19DRAFT_129938</name>
</gene>
<dbReference type="Proteomes" id="UP001055072">
    <property type="component" value="Unassembled WGS sequence"/>
</dbReference>
<evidence type="ECO:0000313" key="2">
    <source>
        <dbReference type="Proteomes" id="UP001055072"/>
    </source>
</evidence>
<sequence length="737" mass="81166">MSSSGGQDSSSVLSGIVSTTPRTIRGHSDHSHSPVRHRASVGDENDLLSRPRLSPTITRSFNPNDPEVQERQRTLDVDMALHLSRARSNTVITQSPDVTTPPGARHQLPLDDEHFISLSRQEEQDVNYAKGLGDAAEEQQEHFHPGPAAGTHLNHLSAGHDPSLLVSLGAPDADDTGGLPMYQPTPPVEEPVFDFDSLEAFSKEEKAKLGLHSPTSLTPPSGGLPSSQVTSSTIPVQPEENQTSFMLPLPRTRQRKLSQSAPGPRRAKMALFENNPSGPPPTLAFRSQFSANGAPLSAVPSFDNLLQPTGQNGSPALPRESTTGSGHDRPYRFSFYSNALSATIHAKSLSELPAEGQTFEELFRGINHWSDKPDATSRPNTSTGANPRGGVGPSAQPNATRSGLSKMAERRPILGGANQKLPGLSTDADTWWLDVQSPTDEEMKILMKVFSIHPLTTEDIQMEETREKIELFRNYYFISFRSFEQDNLSPTYLEPLNMYIIVFREGILSFHFRPTTHPQNVRRRIKQLKDYISVTSDWISYALIDDITDAFGPLIQGIEYEVDSIDELVLILKDAEQSDMLRRIGTCRKKVMGLLRLMGNKADVVKGLAKRCNENWRVAPTSDIGLYLSDIQDHLITMTQNLNHYEKILSRSHSNYLAQISIEMTDANNQINDVLSKLTALGTVLIPMNLVTGIWGMNVTVPGQGVPGLTWFFSIIGALAAFAIVAGWSTYKLLVAR</sequence>
<evidence type="ECO:0000313" key="1">
    <source>
        <dbReference type="EMBL" id="KAI0089188.1"/>
    </source>
</evidence>
<accession>A0ACB8U4B1</accession>
<proteinExistence type="predicted"/>
<dbReference type="EMBL" id="MU274911">
    <property type="protein sequence ID" value="KAI0089188.1"/>
    <property type="molecule type" value="Genomic_DNA"/>
</dbReference>
<reference evidence="1" key="1">
    <citation type="journal article" date="2021" name="Environ. Microbiol.">
        <title>Gene family expansions and transcriptome signatures uncover fungal adaptations to wood decay.</title>
        <authorList>
            <person name="Hage H."/>
            <person name="Miyauchi S."/>
            <person name="Viragh M."/>
            <person name="Drula E."/>
            <person name="Min B."/>
            <person name="Chaduli D."/>
            <person name="Navarro D."/>
            <person name="Favel A."/>
            <person name="Norest M."/>
            <person name="Lesage-Meessen L."/>
            <person name="Balint B."/>
            <person name="Merenyi Z."/>
            <person name="de Eugenio L."/>
            <person name="Morin E."/>
            <person name="Martinez A.T."/>
            <person name="Baldrian P."/>
            <person name="Stursova M."/>
            <person name="Martinez M.J."/>
            <person name="Novotny C."/>
            <person name="Magnuson J.K."/>
            <person name="Spatafora J.W."/>
            <person name="Maurice S."/>
            <person name="Pangilinan J."/>
            <person name="Andreopoulos W."/>
            <person name="LaButti K."/>
            <person name="Hundley H."/>
            <person name="Na H."/>
            <person name="Kuo A."/>
            <person name="Barry K."/>
            <person name="Lipzen A."/>
            <person name="Henrissat B."/>
            <person name="Riley R."/>
            <person name="Ahrendt S."/>
            <person name="Nagy L.G."/>
            <person name="Grigoriev I.V."/>
            <person name="Martin F."/>
            <person name="Rosso M.N."/>
        </authorList>
    </citation>
    <scope>NUCLEOTIDE SEQUENCE</scope>
    <source>
        <strain evidence="1">CBS 384.51</strain>
    </source>
</reference>
<name>A0ACB8U4B1_9APHY</name>
<comment type="caution">
    <text evidence="1">The sequence shown here is derived from an EMBL/GenBank/DDBJ whole genome shotgun (WGS) entry which is preliminary data.</text>
</comment>
<protein>
    <submittedName>
        <fullName evidence="1">Uncharacterized protein</fullName>
    </submittedName>
</protein>